<feature type="compositionally biased region" description="Low complexity" evidence="1">
    <location>
        <begin position="206"/>
        <end position="219"/>
    </location>
</feature>
<feature type="compositionally biased region" description="Polar residues" evidence="1">
    <location>
        <begin position="596"/>
        <end position="605"/>
    </location>
</feature>
<accession>A0A316UP47</accession>
<feature type="region of interest" description="Disordered" evidence="1">
    <location>
        <begin position="258"/>
        <end position="294"/>
    </location>
</feature>
<evidence type="ECO:0000313" key="2">
    <source>
        <dbReference type="EMBL" id="PWN26734.1"/>
    </source>
</evidence>
<dbReference type="AlphaFoldDB" id="A0A316UP47"/>
<feature type="compositionally biased region" description="Polar residues" evidence="1">
    <location>
        <begin position="424"/>
        <end position="446"/>
    </location>
</feature>
<feature type="region of interest" description="Disordered" evidence="1">
    <location>
        <begin position="645"/>
        <end position="804"/>
    </location>
</feature>
<feature type="compositionally biased region" description="Low complexity" evidence="1">
    <location>
        <begin position="123"/>
        <end position="145"/>
    </location>
</feature>
<evidence type="ECO:0000313" key="3">
    <source>
        <dbReference type="Proteomes" id="UP000245884"/>
    </source>
</evidence>
<feature type="region of interest" description="Disordered" evidence="1">
    <location>
        <begin position="528"/>
        <end position="622"/>
    </location>
</feature>
<reference evidence="2 3" key="1">
    <citation type="journal article" date="2018" name="Mol. Biol. Evol.">
        <title>Broad Genomic Sampling Reveals a Smut Pathogenic Ancestry of the Fungal Clade Ustilaginomycotina.</title>
        <authorList>
            <person name="Kijpornyongpan T."/>
            <person name="Mondo S.J."/>
            <person name="Barry K."/>
            <person name="Sandor L."/>
            <person name="Lee J."/>
            <person name="Lipzen A."/>
            <person name="Pangilinan J."/>
            <person name="LaButti K."/>
            <person name="Hainaut M."/>
            <person name="Henrissat B."/>
            <person name="Grigoriev I.V."/>
            <person name="Spatafora J.W."/>
            <person name="Aime M.C."/>
        </authorList>
    </citation>
    <scope>NUCLEOTIDE SEQUENCE [LARGE SCALE GENOMIC DNA]</scope>
    <source>
        <strain evidence="2 3">MCA 5214</strain>
    </source>
</reference>
<feature type="compositionally biased region" description="Low complexity" evidence="1">
    <location>
        <begin position="55"/>
        <end position="97"/>
    </location>
</feature>
<dbReference type="GeneID" id="37031080"/>
<feature type="region of interest" description="Disordered" evidence="1">
    <location>
        <begin position="308"/>
        <end position="345"/>
    </location>
</feature>
<feature type="compositionally biased region" description="Basic and acidic residues" evidence="1">
    <location>
        <begin position="653"/>
        <end position="671"/>
    </location>
</feature>
<proteinExistence type="predicted"/>
<dbReference type="Proteomes" id="UP000245884">
    <property type="component" value="Unassembled WGS sequence"/>
</dbReference>
<dbReference type="RefSeq" id="XP_025361346.1">
    <property type="nucleotide sequence ID" value="XM_025509257.1"/>
</dbReference>
<feature type="region of interest" description="Disordered" evidence="1">
    <location>
        <begin position="420"/>
        <end position="479"/>
    </location>
</feature>
<protein>
    <submittedName>
        <fullName evidence="2">Uncharacterized protein</fullName>
    </submittedName>
</protein>
<feature type="compositionally biased region" description="Polar residues" evidence="1">
    <location>
        <begin position="317"/>
        <end position="329"/>
    </location>
</feature>
<feature type="compositionally biased region" description="Polar residues" evidence="1">
    <location>
        <begin position="103"/>
        <end position="114"/>
    </location>
</feature>
<feature type="compositionally biased region" description="Low complexity" evidence="1">
    <location>
        <begin position="724"/>
        <end position="734"/>
    </location>
</feature>
<gene>
    <name evidence="2" type="ORF">BDZ90DRAFT_280226</name>
</gene>
<name>A0A316UP47_9BASI</name>
<evidence type="ECO:0000256" key="1">
    <source>
        <dbReference type="SAM" id="MobiDB-lite"/>
    </source>
</evidence>
<feature type="compositionally biased region" description="Low complexity" evidence="1">
    <location>
        <begin position="769"/>
        <end position="794"/>
    </location>
</feature>
<feature type="compositionally biased region" description="Acidic residues" evidence="1">
    <location>
        <begin position="574"/>
        <end position="583"/>
    </location>
</feature>
<feature type="compositionally biased region" description="Basic residues" evidence="1">
    <location>
        <begin position="38"/>
        <end position="47"/>
    </location>
</feature>
<sequence>MANSAATTTSSPAAGAVEAKSTTRTMAPLPERRAGSSRVRRLPKHLRSPSPPPACFTAPSTTATSAAAQVQPASSTSSSHVATSANTTATAKTAGGTSKKRQTSVTLLDPNETSGESRRRSRPSGGSKPKQTAAAAAPQTQTTSKAKVRLAVKPIADQSTGGYESDGGRAAPAPTATREHDWDAHAEVDTEADFDAIAPPPLIFQRSSVSHRSSGRRTAGAGGLVAERKRPAARTSFRHARTKSMPSMGAALPVWQRQSRPSLEVEQQHHTATLDDGHMSTADTTDGEDENDFHRAMLDGDFDDEYGWTSAGAIDTPATTPRSPQSTCEPLSALTEDGKDEASNSNTDKMVADAQAAKAASERAAQELHDAVFARALPSSSRRVRSHAGALTLSLPFDESPSIKKEQHDDDELDRQHSAIARFSTPTLRRTASKGKLSQLQLSASRPSAVKPHPTSQADNETTSPTTSPPMSPTRALMGLAAPPHSKASLGVSMSMTSSPFLAAVHRSSLSRPGSPLPTFNLPAAVTTSSTLGPHHSPATAAGATAASPASTHQDLTDVSPFPSASPHGAEDGRDLDEDELDLDGSRSASVDQEDGSSPITTYSSPGAEHDDDEANAPAVFGLPESMDMSAIDVAYGGTGMVVCEAEPEQEEEQKKDAKETQEVEAEHEVENEAEDEGVEVVVQAIAEKTPDRPTRRGLRKGKRCLEAAQEEEDEETSSRKAARSPSPIATPAAASPPPPLKRKYSSKAAAQRSTPRQQQQQRSREGKTAAASPVSSSTSPSRTMSTRATTVAAGGRGRRSRGA</sequence>
<feature type="compositionally biased region" description="Basic and acidic residues" evidence="1">
    <location>
        <begin position="266"/>
        <end position="278"/>
    </location>
</feature>
<feature type="compositionally biased region" description="Low complexity" evidence="1">
    <location>
        <begin position="533"/>
        <end position="553"/>
    </location>
</feature>
<dbReference type="OrthoDB" id="3367010at2759"/>
<feature type="compositionally biased region" description="Low complexity" evidence="1">
    <location>
        <begin position="752"/>
        <end position="762"/>
    </location>
</feature>
<feature type="compositionally biased region" description="Low complexity" evidence="1">
    <location>
        <begin position="1"/>
        <end position="16"/>
    </location>
</feature>
<keyword evidence="3" id="KW-1185">Reference proteome</keyword>
<dbReference type="EMBL" id="KZ819670">
    <property type="protein sequence ID" value="PWN26734.1"/>
    <property type="molecule type" value="Genomic_DNA"/>
</dbReference>
<organism evidence="2 3">
    <name type="scientific">Jaminaea rosea</name>
    <dbReference type="NCBI Taxonomy" id="1569628"/>
    <lineage>
        <taxon>Eukaryota</taxon>
        <taxon>Fungi</taxon>
        <taxon>Dikarya</taxon>
        <taxon>Basidiomycota</taxon>
        <taxon>Ustilaginomycotina</taxon>
        <taxon>Exobasidiomycetes</taxon>
        <taxon>Microstromatales</taxon>
        <taxon>Microstromatales incertae sedis</taxon>
        <taxon>Jaminaea</taxon>
    </lineage>
</organism>
<feature type="region of interest" description="Disordered" evidence="1">
    <location>
        <begin position="206"/>
        <end position="242"/>
    </location>
</feature>
<feature type="region of interest" description="Disordered" evidence="1">
    <location>
        <begin position="1"/>
        <end position="181"/>
    </location>
</feature>